<keyword evidence="2" id="KW-1185">Reference proteome</keyword>
<accession>A0ACC0DXJ4</accession>
<evidence type="ECO:0000313" key="2">
    <source>
        <dbReference type="Proteomes" id="UP001060170"/>
    </source>
</evidence>
<name>A0ACC0DXJ4_9BASI</name>
<reference evidence="2" key="1">
    <citation type="journal article" date="2018" name="BMC Genomics">
        <title>Genomic insights into host adaptation between the wheat stripe rust pathogen (Puccinia striiformis f. sp. tritici) and the barley stripe rust pathogen (Puccinia striiformis f. sp. hordei).</title>
        <authorList>
            <person name="Xia C."/>
            <person name="Wang M."/>
            <person name="Yin C."/>
            <person name="Cornejo O.E."/>
            <person name="Hulbert S.H."/>
            <person name="Chen X."/>
        </authorList>
    </citation>
    <scope>NUCLEOTIDE SEQUENCE [LARGE SCALE GENOMIC DNA]</scope>
    <source>
        <strain evidence="2">93-210</strain>
    </source>
</reference>
<dbReference type="EMBL" id="CM045877">
    <property type="protein sequence ID" value="KAI7940806.1"/>
    <property type="molecule type" value="Genomic_DNA"/>
</dbReference>
<sequence length="59" mass="6443">MSSRQHSFVSAETTSRQGPIANTGIPEVMPSPFCSLFPPLFLLRNNTSLTLISPVEIKP</sequence>
<comment type="caution">
    <text evidence="1">The sequence shown here is derived from an EMBL/GenBank/DDBJ whole genome shotgun (WGS) entry which is preliminary data.</text>
</comment>
<dbReference type="Proteomes" id="UP001060170">
    <property type="component" value="Chromosome 13"/>
</dbReference>
<gene>
    <name evidence="1" type="ORF">MJO28_013091</name>
</gene>
<reference evidence="2" key="2">
    <citation type="journal article" date="2018" name="Mol. Plant Microbe Interact.">
        <title>Genome sequence resources for the wheat stripe rust pathogen (Puccinia striiformis f. sp. tritici) and the barley stripe rust pathogen (Puccinia striiformis f. sp. hordei).</title>
        <authorList>
            <person name="Xia C."/>
            <person name="Wang M."/>
            <person name="Yin C."/>
            <person name="Cornejo O.E."/>
            <person name="Hulbert S.H."/>
            <person name="Chen X."/>
        </authorList>
    </citation>
    <scope>NUCLEOTIDE SEQUENCE [LARGE SCALE GENOMIC DNA]</scope>
    <source>
        <strain evidence="2">93-210</strain>
    </source>
</reference>
<protein>
    <submittedName>
        <fullName evidence="1">Uncharacterized protein</fullName>
    </submittedName>
</protein>
<organism evidence="1 2">
    <name type="scientific">Puccinia striiformis f. sp. tritici</name>
    <dbReference type="NCBI Taxonomy" id="168172"/>
    <lineage>
        <taxon>Eukaryota</taxon>
        <taxon>Fungi</taxon>
        <taxon>Dikarya</taxon>
        <taxon>Basidiomycota</taxon>
        <taxon>Pucciniomycotina</taxon>
        <taxon>Pucciniomycetes</taxon>
        <taxon>Pucciniales</taxon>
        <taxon>Pucciniaceae</taxon>
        <taxon>Puccinia</taxon>
    </lineage>
</organism>
<evidence type="ECO:0000313" key="1">
    <source>
        <dbReference type="EMBL" id="KAI7940806.1"/>
    </source>
</evidence>
<reference evidence="1 2" key="3">
    <citation type="journal article" date="2022" name="Microbiol. Spectr.">
        <title>Folding features and dynamics of 3D genome architecture in plant fungal pathogens.</title>
        <authorList>
            <person name="Xia C."/>
        </authorList>
    </citation>
    <scope>NUCLEOTIDE SEQUENCE [LARGE SCALE GENOMIC DNA]</scope>
    <source>
        <strain evidence="1 2">93-210</strain>
    </source>
</reference>
<proteinExistence type="predicted"/>